<feature type="compositionally biased region" description="Basic and acidic residues" evidence="4">
    <location>
        <begin position="1661"/>
        <end position="1674"/>
    </location>
</feature>
<feature type="compositionally biased region" description="Polar residues" evidence="4">
    <location>
        <begin position="336"/>
        <end position="347"/>
    </location>
</feature>
<proteinExistence type="inferred from homology"/>
<feature type="compositionally biased region" description="Low complexity" evidence="4">
    <location>
        <begin position="1231"/>
        <end position="1240"/>
    </location>
</feature>
<dbReference type="GO" id="GO:0005840">
    <property type="term" value="C:ribosome"/>
    <property type="evidence" value="ECO:0007669"/>
    <property type="project" value="UniProtKB-KW"/>
</dbReference>
<evidence type="ECO:0000256" key="3">
    <source>
        <dbReference type="ARBA" id="ARBA00023274"/>
    </source>
</evidence>
<dbReference type="Proteomes" id="UP000289152">
    <property type="component" value="Unassembled WGS sequence"/>
</dbReference>
<dbReference type="SUPFAM" id="SSF50729">
    <property type="entry name" value="PH domain-like"/>
    <property type="match status" value="1"/>
</dbReference>
<dbReference type="InterPro" id="IPR011993">
    <property type="entry name" value="PH-like_dom_sf"/>
</dbReference>
<dbReference type="InterPro" id="IPR001141">
    <property type="entry name" value="Ribosomal_eL27"/>
</dbReference>
<feature type="compositionally biased region" description="Pro residues" evidence="4">
    <location>
        <begin position="141"/>
        <end position="150"/>
    </location>
</feature>
<dbReference type="EMBL" id="SDIL01000016">
    <property type="protein sequence ID" value="RXK40642.1"/>
    <property type="molecule type" value="Genomic_DNA"/>
</dbReference>
<comment type="similarity">
    <text evidence="1">Belongs to the eukaryotic ribosomal protein eL27 family.</text>
</comment>
<feature type="compositionally biased region" description="Acidic residues" evidence="4">
    <location>
        <begin position="1205"/>
        <end position="1216"/>
    </location>
</feature>
<dbReference type="CDD" id="cd06090">
    <property type="entry name" value="KOW_RPL27"/>
    <property type="match status" value="1"/>
</dbReference>
<dbReference type="Pfam" id="PF01777">
    <property type="entry name" value="Ribosomal_L27e"/>
    <property type="match status" value="1"/>
</dbReference>
<feature type="compositionally biased region" description="Polar residues" evidence="4">
    <location>
        <begin position="380"/>
        <end position="396"/>
    </location>
</feature>
<accession>A0A4Q1BRV0</accession>
<dbReference type="PANTHER" id="PTHR10497">
    <property type="entry name" value="60S RIBOSOMAL PROTEIN L27"/>
    <property type="match status" value="1"/>
</dbReference>
<evidence type="ECO:0000313" key="6">
    <source>
        <dbReference type="EMBL" id="RXK40642.1"/>
    </source>
</evidence>
<feature type="domain" description="Skg3/CAF120-like PH-like" evidence="5">
    <location>
        <begin position="578"/>
        <end position="761"/>
    </location>
</feature>
<feature type="compositionally biased region" description="Polar residues" evidence="4">
    <location>
        <begin position="1006"/>
        <end position="1019"/>
    </location>
</feature>
<feature type="compositionally biased region" description="Low complexity" evidence="4">
    <location>
        <begin position="151"/>
        <end position="161"/>
    </location>
</feature>
<gene>
    <name evidence="6" type="ORF">M231_02099</name>
</gene>
<dbReference type="STRING" id="5217.A0A4Q1BRV0"/>
<feature type="region of interest" description="Disordered" evidence="4">
    <location>
        <begin position="1430"/>
        <end position="1451"/>
    </location>
</feature>
<evidence type="ECO:0000256" key="1">
    <source>
        <dbReference type="ARBA" id="ARBA00009124"/>
    </source>
</evidence>
<feature type="compositionally biased region" description="Polar residues" evidence="4">
    <location>
        <begin position="833"/>
        <end position="842"/>
    </location>
</feature>
<evidence type="ECO:0000259" key="5">
    <source>
        <dbReference type="Pfam" id="PF25381"/>
    </source>
</evidence>
<dbReference type="GO" id="GO:0003735">
    <property type="term" value="F:structural constituent of ribosome"/>
    <property type="evidence" value="ECO:0007669"/>
    <property type="project" value="InterPro"/>
</dbReference>
<feature type="region of interest" description="Disordered" evidence="4">
    <location>
        <begin position="625"/>
        <end position="649"/>
    </location>
</feature>
<organism evidence="6 7">
    <name type="scientific">Tremella mesenterica</name>
    <name type="common">Jelly fungus</name>
    <dbReference type="NCBI Taxonomy" id="5217"/>
    <lineage>
        <taxon>Eukaryota</taxon>
        <taxon>Fungi</taxon>
        <taxon>Dikarya</taxon>
        <taxon>Basidiomycota</taxon>
        <taxon>Agaricomycotina</taxon>
        <taxon>Tremellomycetes</taxon>
        <taxon>Tremellales</taxon>
        <taxon>Tremellaceae</taxon>
        <taxon>Tremella</taxon>
    </lineage>
</organism>
<keyword evidence="3" id="KW-0687">Ribonucleoprotein</keyword>
<dbReference type="Gene3D" id="2.30.30.770">
    <property type="match status" value="1"/>
</dbReference>
<feature type="compositionally biased region" description="Low complexity" evidence="4">
    <location>
        <begin position="1176"/>
        <end position="1186"/>
    </location>
</feature>
<feature type="compositionally biased region" description="Pro residues" evidence="4">
    <location>
        <begin position="266"/>
        <end position="280"/>
    </location>
</feature>
<dbReference type="GO" id="GO:0006412">
    <property type="term" value="P:translation"/>
    <property type="evidence" value="ECO:0007669"/>
    <property type="project" value="InterPro"/>
</dbReference>
<feature type="compositionally biased region" description="Basic and acidic residues" evidence="4">
    <location>
        <begin position="896"/>
        <end position="907"/>
    </location>
</feature>
<evidence type="ECO:0000313" key="7">
    <source>
        <dbReference type="Proteomes" id="UP000289152"/>
    </source>
</evidence>
<feature type="region of interest" description="Disordered" evidence="4">
    <location>
        <begin position="809"/>
        <end position="1341"/>
    </location>
</feature>
<name>A0A4Q1BRV0_TREME</name>
<feature type="region of interest" description="Disordered" evidence="4">
    <location>
        <begin position="1389"/>
        <end position="1417"/>
    </location>
</feature>
<dbReference type="InterPro" id="IPR058155">
    <property type="entry name" value="Skg3/CAF120-like_PH"/>
</dbReference>
<feature type="compositionally biased region" description="Polar residues" evidence="4">
    <location>
        <begin position="231"/>
        <end position="256"/>
    </location>
</feature>
<protein>
    <recommendedName>
        <fullName evidence="5">Skg3/CAF120-like PH-like domain-containing protein</fullName>
    </recommendedName>
</protein>
<feature type="compositionally biased region" description="Low complexity" evidence="4">
    <location>
        <begin position="861"/>
        <end position="875"/>
    </location>
</feature>
<dbReference type="GO" id="GO:1990904">
    <property type="term" value="C:ribonucleoprotein complex"/>
    <property type="evidence" value="ECO:0007669"/>
    <property type="project" value="UniProtKB-KW"/>
</dbReference>
<reference evidence="6 7" key="1">
    <citation type="submission" date="2016-06" db="EMBL/GenBank/DDBJ databases">
        <title>Evolution of pathogenesis and genome organization in the Tremellales.</title>
        <authorList>
            <person name="Cuomo C."/>
            <person name="Litvintseva A."/>
            <person name="Heitman J."/>
            <person name="Chen Y."/>
            <person name="Sun S."/>
            <person name="Springer D."/>
            <person name="Dromer F."/>
            <person name="Young S."/>
            <person name="Zeng Q."/>
            <person name="Chapman S."/>
            <person name="Gujja S."/>
            <person name="Saif S."/>
            <person name="Birren B."/>
        </authorList>
    </citation>
    <scope>NUCLEOTIDE SEQUENCE [LARGE SCALE GENOMIC DNA]</scope>
    <source>
        <strain evidence="6 7">ATCC 28783</strain>
    </source>
</reference>
<feature type="compositionally biased region" description="Basic and acidic residues" evidence="4">
    <location>
        <begin position="1148"/>
        <end position="1160"/>
    </location>
</feature>
<dbReference type="InterPro" id="IPR038655">
    <property type="entry name" value="Ribosomal_eL27_sf"/>
</dbReference>
<dbReference type="SUPFAM" id="SSF50104">
    <property type="entry name" value="Translation proteins SH3-like domain"/>
    <property type="match status" value="1"/>
</dbReference>
<keyword evidence="2" id="KW-0689">Ribosomal protein</keyword>
<dbReference type="InterPro" id="IPR041991">
    <property type="entry name" value="Ribosomal_eL27_KOW"/>
</dbReference>
<keyword evidence="7" id="KW-1185">Reference proteome</keyword>
<feature type="compositionally biased region" description="Polar residues" evidence="4">
    <location>
        <begin position="1532"/>
        <end position="1545"/>
    </location>
</feature>
<feature type="compositionally biased region" description="Polar residues" evidence="4">
    <location>
        <begin position="1275"/>
        <end position="1288"/>
    </location>
</feature>
<dbReference type="InParanoid" id="A0A4Q1BRV0"/>
<feature type="compositionally biased region" description="Polar residues" evidence="4">
    <location>
        <begin position="930"/>
        <end position="953"/>
    </location>
</feature>
<sequence length="1674" mass="183183">MVKIYKPGKVAVILSGRHAGKKCVVIRQSDEGTKDRPYPHAIVAGIERYPLKVTRNMGKKRIAKRSKVKPFIKIINYSHLLPTRYMLELESLKGSVDKETFKEPSQREDSKKAIKKALEERYTRGQNQWSAMFKRRSHPPNVSPLAPPTPSTSRSPASTSPMHANGTIFPPSGTMAGPVYSGPGMERVMSTGTVGSNGDKSEKRRSGFFSMGRKDKKKNVERESNDRPRSDSFSTAERNLQPKPSSPLTQNPQATSKFHPYAMHQFPPPQQGHTPPPPDRMPQLPQPSNAPQGVRAASNPIPPAQGDFGGGAPQGLPKSQSMGFSRFPDSHPYRGQPQQVEDQSQNGGMPRTKSMPLVSPPSAKPGVSEPSKGPADSSLRRSTGTGQKNGFTNSPGRNELPAPRLADFEAIVQLIGAQPGKTYAASPPELEMILARTSAGGQPKQGPPGSQKNDWDAVWLQLSGISMSMWSMKETRAAAAKGEKVPPTYFNITDSSLELLAPLPPPPHRPNSHPHPNVFSLNTAGSNRLLFSCPSEKDQAKWAIGLRLAAWERSRLEEIYTGHLIKSGGREPPHELVRGRMEGWVRVRVMGGTEWKRLWLVLSMPYTESHEDDKKSRRRSFFGIGDKAEKEPIQEPNTGETMASFYPEPRTQKNKTTLTSVLTITNVTQAYAVFPERLEVMSQSNLMKVVGHIYGELVTVETRLRDSGWALIIPEPVAESSTASPLANMMRWVTGVHDVFGLYGRPQQYSWDRLDPKGLFFAYPEGPDRGRLFLEPEEASQTNFRTTILPQIRQSFIDISLRKLHLSSSVYEPEEDDESTPRPTGDYRLPPLSFTQPQPTHQQPREMPRALTPITEQTDATRQNSTRTQTTTRSQPLGSGDRKQSDAPSKQNSGSDKFRSPIDDDRLTPIIDSSDNVYAEEPEQEPNLEPTPTTVESQSGPTVWSQSSATPTPTGDAEPVETDVKGHLVPLSAFASQDNLQEVHSTSSETVRPSPPALAPIISEPQLLSPTPRKMSSSGELAHSGLRDEPAALYLMNMVEEPQEVTHTRDPSPGKQRPTVVTTFDKRSDTLGRKPSGARALPPKKKSSTSSTGKSLEAINDMSTSSPPLPNRLTPSPRKRGISNDLGEDVSAFVAFAEQPSPVKPLPKGKDAEKVKEEVKSSFAPSKAAAERRAKAVQQAVDQQQAMNVPGGGRRRTPAKKEEWSGSEDEDEDEESPVVQMKSTLPDHPQLPELPQFPLEGNGTVGRSPSMARALPPVPQYPPQVSNGDYLPSIASMTSLDRPQSRSPLPSRAYSPMPERPHSQSPAQSIYQPYPQQPLRQHTNHQLPPLPGPPPPAIKQTMWNANFSADHGMPAPAPSGKFVELEEPSVHLTKAFSPHGLLQAGIQDKEERSAKKQEELARETGSSLISVPSKPPPPATGLLGAVAQHERDRKNAGGLGATLTDREREKRMAEDRQREIEKLQRQQMEHMRQFGDYPQPGYGQMPSPMMGMNMNPMGMPMGFPGYNPYAQQQAMMAAQIAYQQAMLSMQSHSPSFPAASQNGDLLNSPDRPASVASFAPPSMRGSPAPGPGPVPGGYGYFPQGMYGYPGMMMSPMGMGMSPMATGMPNMPLPGLSPMGGMGMYGPGSNSPSVVGGFDWRQNQTLGQGMGMNMGETQSQDGRSRMQGMREEPAT</sequence>
<feature type="compositionally biased region" description="Basic and acidic residues" evidence="4">
    <location>
        <begin position="1389"/>
        <end position="1402"/>
    </location>
</feature>
<comment type="caution">
    <text evidence="6">The sequence shown here is derived from an EMBL/GenBank/DDBJ whole genome shotgun (WGS) entry which is preliminary data.</text>
</comment>
<dbReference type="FunFam" id="2.30.30.770:FF:000001">
    <property type="entry name" value="60S ribosomal protein L27"/>
    <property type="match status" value="1"/>
</dbReference>
<feature type="region of interest" description="Disordered" evidence="4">
    <location>
        <begin position="1532"/>
        <end position="1571"/>
    </location>
</feature>
<dbReference type="Gene3D" id="2.30.29.30">
    <property type="entry name" value="Pleckstrin-homology domain (PH domain)/Phosphotyrosine-binding domain (PTB)"/>
    <property type="match status" value="1"/>
</dbReference>
<feature type="compositionally biased region" description="Polar residues" evidence="4">
    <location>
        <begin position="974"/>
        <end position="991"/>
    </location>
</feature>
<feature type="compositionally biased region" description="Basic and acidic residues" evidence="4">
    <location>
        <begin position="218"/>
        <end position="230"/>
    </location>
</feature>
<feature type="region of interest" description="Disordered" evidence="4">
    <location>
        <begin position="133"/>
        <end position="401"/>
    </location>
</feature>
<feature type="region of interest" description="Disordered" evidence="4">
    <location>
        <begin position="1642"/>
        <end position="1674"/>
    </location>
</feature>
<feature type="compositionally biased region" description="Polar residues" evidence="4">
    <location>
        <begin position="886"/>
        <end position="895"/>
    </location>
</feature>
<feature type="compositionally biased region" description="Pro residues" evidence="4">
    <location>
        <begin position="1328"/>
        <end position="1337"/>
    </location>
</feature>
<dbReference type="OrthoDB" id="5563754at2759"/>
<dbReference type="Pfam" id="PF25381">
    <property type="entry name" value="PH_26"/>
    <property type="match status" value="1"/>
</dbReference>
<dbReference type="InterPro" id="IPR008991">
    <property type="entry name" value="Translation_prot_SH3-like_sf"/>
</dbReference>
<evidence type="ECO:0000256" key="2">
    <source>
        <dbReference type="ARBA" id="ARBA00022980"/>
    </source>
</evidence>
<evidence type="ECO:0000256" key="4">
    <source>
        <dbReference type="SAM" id="MobiDB-lite"/>
    </source>
</evidence>
<dbReference type="VEuPathDB" id="FungiDB:TREMEDRAFT_38628"/>